<proteinExistence type="predicted"/>
<dbReference type="InterPro" id="IPR050362">
    <property type="entry name" value="Cation-dep_OMT"/>
</dbReference>
<reference evidence="4 5" key="1">
    <citation type="submission" date="2015-07" db="EMBL/GenBank/DDBJ databases">
        <title>Genome sequencing of Kibdelosporangium phytohabitans.</title>
        <authorList>
            <person name="Qin S."/>
            <person name="Xing K."/>
        </authorList>
    </citation>
    <scope>NUCLEOTIDE SEQUENCE [LARGE SCALE GENOMIC DNA]</scope>
    <source>
        <strain evidence="4 5">KLBMP1111</strain>
    </source>
</reference>
<dbReference type="InterPro" id="IPR029063">
    <property type="entry name" value="SAM-dependent_MTases_sf"/>
</dbReference>
<dbReference type="PROSITE" id="PS51682">
    <property type="entry name" value="SAM_OMT_I"/>
    <property type="match status" value="1"/>
</dbReference>
<accession>A0A0N9I5W1</accession>
<name>A0A0N9I5W1_9PSEU</name>
<dbReference type="AlphaFoldDB" id="A0A0N9I5W1"/>
<dbReference type="SUPFAM" id="SSF53335">
    <property type="entry name" value="S-adenosyl-L-methionine-dependent methyltransferases"/>
    <property type="match status" value="1"/>
</dbReference>
<dbReference type="STRING" id="860235.AOZ06_26460"/>
<dbReference type="InterPro" id="IPR002935">
    <property type="entry name" value="SAM_O-MeTrfase"/>
</dbReference>
<dbReference type="Gene3D" id="3.40.50.150">
    <property type="entry name" value="Vaccinia Virus protein VP39"/>
    <property type="match status" value="1"/>
</dbReference>
<dbReference type="PANTHER" id="PTHR10509">
    <property type="entry name" value="O-METHYLTRANSFERASE-RELATED"/>
    <property type="match status" value="1"/>
</dbReference>
<organism evidence="4 5">
    <name type="scientific">Kibdelosporangium phytohabitans</name>
    <dbReference type="NCBI Taxonomy" id="860235"/>
    <lineage>
        <taxon>Bacteria</taxon>
        <taxon>Bacillati</taxon>
        <taxon>Actinomycetota</taxon>
        <taxon>Actinomycetes</taxon>
        <taxon>Pseudonocardiales</taxon>
        <taxon>Pseudonocardiaceae</taxon>
        <taxon>Kibdelosporangium</taxon>
    </lineage>
</organism>
<dbReference type="GO" id="GO:0032259">
    <property type="term" value="P:methylation"/>
    <property type="evidence" value="ECO:0007669"/>
    <property type="project" value="UniProtKB-KW"/>
</dbReference>
<keyword evidence="2 4" id="KW-0808">Transferase</keyword>
<dbReference type="EMBL" id="CP012752">
    <property type="protein sequence ID" value="ALG09970.1"/>
    <property type="molecule type" value="Genomic_DNA"/>
</dbReference>
<evidence type="ECO:0000313" key="4">
    <source>
        <dbReference type="EMBL" id="ALG09970.1"/>
    </source>
</evidence>
<dbReference type="Pfam" id="PF01596">
    <property type="entry name" value="Methyltransf_3"/>
    <property type="match status" value="1"/>
</dbReference>
<dbReference type="CDD" id="cd02440">
    <property type="entry name" value="AdoMet_MTases"/>
    <property type="match status" value="1"/>
</dbReference>
<keyword evidence="5" id="KW-1185">Reference proteome</keyword>
<dbReference type="RefSeq" id="WP_054291874.1">
    <property type="nucleotide sequence ID" value="NZ_CP012752.1"/>
</dbReference>
<dbReference type="OrthoDB" id="9799672at2"/>
<sequence>MRLIPVTDAIYDYIADHSTQVDEVHRDLVERARMRIGRDKGALLTLLTQLTNTRQAIEIGTFTGYATLCIARGLPAGGRVLTCDVSQEWTAVAERVWAHENVTAKIDLRLGTAIETLRALPPEPHHDLAFIGADKPGYLDYYEELLPRIRPGGAILINNVLLAGAVVTDPDDENARTMREFNAHVCADKRVDAVMLSVGDGITLARKRPVDSAD</sequence>
<evidence type="ECO:0000313" key="5">
    <source>
        <dbReference type="Proteomes" id="UP000063699"/>
    </source>
</evidence>
<keyword evidence="1 4" id="KW-0489">Methyltransferase</keyword>
<evidence type="ECO:0000256" key="1">
    <source>
        <dbReference type="ARBA" id="ARBA00022603"/>
    </source>
</evidence>
<keyword evidence="3" id="KW-0949">S-adenosyl-L-methionine</keyword>
<gene>
    <name evidence="4" type="ORF">AOZ06_26460</name>
</gene>
<evidence type="ECO:0000256" key="3">
    <source>
        <dbReference type="ARBA" id="ARBA00022691"/>
    </source>
</evidence>
<dbReference type="Proteomes" id="UP000063699">
    <property type="component" value="Chromosome"/>
</dbReference>
<dbReference type="GO" id="GO:0008171">
    <property type="term" value="F:O-methyltransferase activity"/>
    <property type="evidence" value="ECO:0007669"/>
    <property type="project" value="InterPro"/>
</dbReference>
<protein>
    <submittedName>
        <fullName evidence="4">SAM-dependent methyltransferase</fullName>
    </submittedName>
</protein>
<dbReference type="GO" id="GO:0008757">
    <property type="term" value="F:S-adenosylmethionine-dependent methyltransferase activity"/>
    <property type="evidence" value="ECO:0007669"/>
    <property type="project" value="TreeGrafter"/>
</dbReference>
<dbReference type="KEGG" id="kphy:AOZ06_26460"/>
<evidence type="ECO:0000256" key="2">
    <source>
        <dbReference type="ARBA" id="ARBA00022679"/>
    </source>
</evidence>
<dbReference type="PANTHER" id="PTHR10509:SF14">
    <property type="entry name" value="CAFFEOYL-COA O-METHYLTRANSFERASE 3-RELATED"/>
    <property type="match status" value="1"/>
</dbReference>